<keyword evidence="5 7" id="KW-1133">Transmembrane helix</keyword>
<dbReference type="PANTHER" id="PTHR22950:SF698">
    <property type="entry name" value="AMINO ACID TRANSPORTER TRANSMEMBRANE DOMAIN-CONTAINING PROTEIN"/>
    <property type="match status" value="1"/>
</dbReference>
<dbReference type="Pfam" id="PF01490">
    <property type="entry name" value="Aa_trans"/>
    <property type="match status" value="1"/>
</dbReference>
<feature type="transmembrane region" description="Helical" evidence="7">
    <location>
        <begin position="180"/>
        <end position="198"/>
    </location>
</feature>
<feature type="transmembrane region" description="Helical" evidence="7">
    <location>
        <begin position="210"/>
        <end position="234"/>
    </location>
</feature>
<comment type="subcellular location">
    <subcellularLocation>
        <location evidence="1">Membrane</location>
        <topology evidence="1">Multi-pass membrane protein</topology>
    </subcellularLocation>
</comment>
<evidence type="ECO:0000256" key="5">
    <source>
        <dbReference type="ARBA" id="ARBA00022989"/>
    </source>
</evidence>
<evidence type="ECO:0000256" key="6">
    <source>
        <dbReference type="ARBA" id="ARBA00023136"/>
    </source>
</evidence>
<evidence type="ECO:0000313" key="10">
    <source>
        <dbReference type="Proteomes" id="UP000323000"/>
    </source>
</evidence>
<feature type="transmembrane region" description="Helical" evidence="7">
    <location>
        <begin position="254"/>
        <end position="274"/>
    </location>
</feature>
<dbReference type="EMBL" id="VAHF01000012">
    <property type="protein sequence ID" value="TXG49587.1"/>
    <property type="molecule type" value="Genomic_DNA"/>
</dbReference>
<feature type="transmembrane region" description="Helical" evidence="7">
    <location>
        <begin position="20"/>
        <end position="42"/>
    </location>
</feature>
<comment type="caution">
    <text evidence="9">The sequence shown here is derived from an EMBL/GenBank/DDBJ whole genome shotgun (WGS) entry which is preliminary data.</text>
</comment>
<dbReference type="GO" id="GO:0015179">
    <property type="term" value="F:L-amino acid transmembrane transporter activity"/>
    <property type="evidence" value="ECO:0007669"/>
    <property type="project" value="TreeGrafter"/>
</dbReference>
<dbReference type="AlphaFoldDB" id="A0A5C7GYK6"/>
<feature type="transmembrane region" description="Helical" evidence="7">
    <location>
        <begin position="135"/>
        <end position="160"/>
    </location>
</feature>
<dbReference type="Proteomes" id="UP000323000">
    <property type="component" value="Chromosome 12"/>
</dbReference>
<keyword evidence="6 7" id="KW-0472">Membrane</keyword>
<feature type="domain" description="Amino acid transporter transmembrane" evidence="8">
    <location>
        <begin position="5"/>
        <end position="374"/>
    </location>
</feature>
<sequence length="381" mass="40766">MVIVVSGIGILSVPYALSSGGWLSLTILLLIAAAACFTGFLIRKCMDTDPAITSYNDIAAHAFGRKGRVIASLFTCLELYFVATGLLIMEGDNLHKIFPNFSLKLGSMALDGRHSFIVLAGLVILPSVCVNDLGVLSYVSAGGVISSLIIVICVFCDGAINGVGFHGKGRLLNLSGMPTTVSLYTFCYGAHAVFPPIYKSMRKKNQFPKVLLISFVICTITYMTMATLGYLIYGQNVQSQVTLNLPTEKVSSKVAIYTILAGPIAKYALTIMPIATTIESRLPANYQDSKSISILIRISLLAISVVSAAVLPSFQLVASLTGAILVVAVSFLFPCLCYLKIFKVYMNWGFELVSIVVIVLISVVVGVLGTYSSIAQTVKHA</sequence>
<evidence type="ECO:0000313" key="9">
    <source>
        <dbReference type="EMBL" id="TXG49587.1"/>
    </source>
</evidence>
<dbReference type="PANTHER" id="PTHR22950">
    <property type="entry name" value="AMINO ACID TRANSPORTER"/>
    <property type="match status" value="1"/>
</dbReference>
<protein>
    <recommendedName>
        <fullName evidence="8">Amino acid transporter transmembrane domain-containing protein</fullName>
    </recommendedName>
</protein>
<organism evidence="9 10">
    <name type="scientific">Acer yangbiense</name>
    <dbReference type="NCBI Taxonomy" id="1000413"/>
    <lineage>
        <taxon>Eukaryota</taxon>
        <taxon>Viridiplantae</taxon>
        <taxon>Streptophyta</taxon>
        <taxon>Embryophyta</taxon>
        <taxon>Tracheophyta</taxon>
        <taxon>Spermatophyta</taxon>
        <taxon>Magnoliopsida</taxon>
        <taxon>eudicotyledons</taxon>
        <taxon>Gunneridae</taxon>
        <taxon>Pentapetalae</taxon>
        <taxon>rosids</taxon>
        <taxon>malvids</taxon>
        <taxon>Sapindales</taxon>
        <taxon>Sapindaceae</taxon>
        <taxon>Hippocastanoideae</taxon>
        <taxon>Acereae</taxon>
        <taxon>Acer</taxon>
    </lineage>
</organism>
<proteinExistence type="predicted"/>
<gene>
    <name evidence="9" type="ORF">EZV62_025462</name>
</gene>
<evidence type="ECO:0000256" key="3">
    <source>
        <dbReference type="ARBA" id="ARBA00022692"/>
    </source>
</evidence>
<keyword evidence="3 7" id="KW-0812">Transmembrane</keyword>
<evidence type="ECO:0000256" key="7">
    <source>
        <dbReference type="SAM" id="Phobius"/>
    </source>
</evidence>
<evidence type="ECO:0000259" key="8">
    <source>
        <dbReference type="Pfam" id="PF01490"/>
    </source>
</evidence>
<name>A0A5C7GYK6_9ROSI</name>
<feature type="transmembrane region" description="Helical" evidence="7">
    <location>
        <begin position="351"/>
        <end position="374"/>
    </location>
</feature>
<feature type="transmembrane region" description="Helical" evidence="7">
    <location>
        <begin position="69"/>
        <end position="89"/>
    </location>
</feature>
<dbReference type="InterPro" id="IPR013057">
    <property type="entry name" value="AA_transpt_TM"/>
</dbReference>
<accession>A0A5C7GYK6</accession>
<dbReference type="OrthoDB" id="655540at2759"/>
<keyword evidence="4" id="KW-0029">Amino-acid transport</keyword>
<keyword evidence="2" id="KW-0813">Transport</keyword>
<evidence type="ECO:0000256" key="1">
    <source>
        <dbReference type="ARBA" id="ARBA00004141"/>
    </source>
</evidence>
<dbReference type="GO" id="GO:0005774">
    <property type="term" value="C:vacuolar membrane"/>
    <property type="evidence" value="ECO:0007669"/>
    <property type="project" value="TreeGrafter"/>
</dbReference>
<evidence type="ECO:0000256" key="4">
    <source>
        <dbReference type="ARBA" id="ARBA00022970"/>
    </source>
</evidence>
<feature type="transmembrane region" description="Helical" evidence="7">
    <location>
        <begin position="109"/>
        <end position="128"/>
    </location>
</feature>
<evidence type="ECO:0000256" key="2">
    <source>
        <dbReference type="ARBA" id="ARBA00022448"/>
    </source>
</evidence>
<reference evidence="10" key="1">
    <citation type="journal article" date="2019" name="Gigascience">
        <title>De novo genome assembly of the endangered Acer yangbiense, a plant species with extremely small populations endemic to Yunnan Province, China.</title>
        <authorList>
            <person name="Yang J."/>
            <person name="Wariss H.M."/>
            <person name="Tao L."/>
            <person name="Zhang R."/>
            <person name="Yun Q."/>
            <person name="Hollingsworth P."/>
            <person name="Dao Z."/>
            <person name="Luo G."/>
            <person name="Guo H."/>
            <person name="Ma Y."/>
            <person name="Sun W."/>
        </authorList>
    </citation>
    <scope>NUCLEOTIDE SEQUENCE [LARGE SCALE GENOMIC DNA]</scope>
    <source>
        <strain evidence="10">cv. Malutang</strain>
    </source>
</reference>
<feature type="transmembrane region" description="Helical" evidence="7">
    <location>
        <begin position="294"/>
        <end position="314"/>
    </location>
</feature>
<feature type="transmembrane region" description="Helical" evidence="7">
    <location>
        <begin position="320"/>
        <end position="339"/>
    </location>
</feature>
<keyword evidence="10" id="KW-1185">Reference proteome</keyword>